<keyword evidence="8" id="KW-1185">Reference proteome</keyword>
<evidence type="ECO:0000313" key="8">
    <source>
        <dbReference type="Proteomes" id="UP000017127"/>
    </source>
</evidence>
<keyword evidence="3" id="KW-1133">Transmembrane helix</keyword>
<feature type="region of interest" description="Disordered" evidence="5">
    <location>
        <begin position="81"/>
        <end position="106"/>
    </location>
</feature>
<evidence type="ECO:0000256" key="1">
    <source>
        <dbReference type="ARBA" id="ARBA00004127"/>
    </source>
</evidence>
<gene>
    <name evidence="7" type="ORF">M595_2628</name>
</gene>
<protein>
    <recommendedName>
        <fullName evidence="6">DUF1232 domain-containing protein</fullName>
    </recommendedName>
</protein>
<evidence type="ECO:0000256" key="4">
    <source>
        <dbReference type="ARBA" id="ARBA00023136"/>
    </source>
</evidence>
<evidence type="ECO:0000256" key="2">
    <source>
        <dbReference type="ARBA" id="ARBA00022692"/>
    </source>
</evidence>
<feature type="domain" description="DUF1232" evidence="6">
    <location>
        <begin position="24"/>
        <end position="57"/>
    </location>
</feature>
<sequence>MRISIQALYSLYRSIIRNPKYRGWVILGTLVYLLSPLDISPDVIPILGQVDDVLLLTIFFSEGYQMLVDYTRSLMGQSAEKKADTPEYQGSSPSQTVVDVEAETVE</sequence>
<accession>U7QHG8</accession>
<evidence type="ECO:0000259" key="6">
    <source>
        <dbReference type="Pfam" id="PF06803"/>
    </source>
</evidence>
<feature type="compositionally biased region" description="Polar residues" evidence="5">
    <location>
        <begin position="88"/>
        <end position="97"/>
    </location>
</feature>
<dbReference type="GO" id="GO:0012505">
    <property type="term" value="C:endomembrane system"/>
    <property type="evidence" value="ECO:0007669"/>
    <property type="project" value="UniProtKB-SubCell"/>
</dbReference>
<proteinExistence type="predicted"/>
<organism evidence="7 8">
    <name type="scientific">Lyngbya aestuarii BL J</name>
    <dbReference type="NCBI Taxonomy" id="1348334"/>
    <lineage>
        <taxon>Bacteria</taxon>
        <taxon>Bacillati</taxon>
        <taxon>Cyanobacteriota</taxon>
        <taxon>Cyanophyceae</taxon>
        <taxon>Oscillatoriophycideae</taxon>
        <taxon>Oscillatoriales</taxon>
        <taxon>Microcoleaceae</taxon>
        <taxon>Lyngbya</taxon>
    </lineage>
</organism>
<dbReference type="AlphaFoldDB" id="U7QHG8"/>
<keyword evidence="2" id="KW-0812">Transmembrane</keyword>
<name>U7QHG8_9CYAN</name>
<evidence type="ECO:0000313" key="7">
    <source>
        <dbReference type="EMBL" id="ERT07353.1"/>
    </source>
</evidence>
<dbReference type="Proteomes" id="UP000017127">
    <property type="component" value="Unassembled WGS sequence"/>
</dbReference>
<dbReference type="Pfam" id="PF06803">
    <property type="entry name" value="DUF1232"/>
    <property type="match status" value="1"/>
</dbReference>
<dbReference type="InterPro" id="IPR010652">
    <property type="entry name" value="DUF1232"/>
</dbReference>
<evidence type="ECO:0000256" key="3">
    <source>
        <dbReference type="ARBA" id="ARBA00022989"/>
    </source>
</evidence>
<dbReference type="EMBL" id="AUZM01000022">
    <property type="protein sequence ID" value="ERT07353.1"/>
    <property type="molecule type" value="Genomic_DNA"/>
</dbReference>
<dbReference type="RefSeq" id="WP_023066367.1">
    <property type="nucleotide sequence ID" value="NZ_AUZM01000022.1"/>
</dbReference>
<keyword evidence="4" id="KW-0472">Membrane</keyword>
<comment type="caution">
    <text evidence="7">The sequence shown here is derived from an EMBL/GenBank/DDBJ whole genome shotgun (WGS) entry which is preliminary data.</text>
</comment>
<dbReference type="OrthoDB" id="573033at2"/>
<evidence type="ECO:0000256" key="5">
    <source>
        <dbReference type="SAM" id="MobiDB-lite"/>
    </source>
</evidence>
<dbReference type="PATRIC" id="fig|1348334.3.peg.2545"/>
<comment type="subcellular location">
    <subcellularLocation>
        <location evidence="1">Endomembrane system</location>
        <topology evidence="1">Multi-pass membrane protein</topology>
    </subcellularLocation>
</comment>
<reference evidence="7 8" key="1">
    <citation type="journal article" date="2013" name="Front. Microbiol.">
        <title>Comparative genomic analyses of the cyanobacterium, Lyngbya aestuarii BL J, a powerful hydrogen producer.</title>
        <authorList>
            <person name="Kothari A."/>
            <person name="Vaughn M."/>
            <person name="Garcia-Pichel F."/>
        </authorList>
    </citation>
    <scope>NUCLEOTIDE SEQUENCE [LARGE SCALE GENOMIC DNA]</scope>
    <source>
        <strain evidence="7 8">BL J</strain>
    </source>
</reference>